<dbReference type="OrthoDB" id="3238066at2"/>
<dbReference type="PANTHER" id="PTHR22642">
    <property type="entry name" value="IMIDAZOLONEPROPIONASE"/>
    <property type="match status" value="1"/>
</dbReference>
<organism evidence="2 3">
    <name type="scientific">Nocardioides mangrovicus</name>
    <dbReference type="NCBI Taxonomy" id="2478913"/>
    <lineage>
        <taxon>Bacteria</taxon>
        <taxon>Bacillati</taxon>
        <taxon>Actinomycetota</taxon>
        <taxon>Actinomycetes</taxon>
        <taxon>Propionibacteriales</taxon>
        <taxon>Nocardioidaceae</taxon>
        <taxon>Nocardioides</taxon>
    </lineage>
</organism>
<sequence>MLLTHVELDGALIDARVLDAAVVEAGRLQPRAGEEVLDGRGGALIRGLHDHHLHLYALAADRGSVDCSSGLAALTGARPGSDGWVRGVRARESVDRAVLDALVPDRPVRVQHRGGSLWMLNSAALARVRLDGSDDVERDEDGAPSGRLWRYDARLRAALPTTPPDLGPVLAELTSYGITSVTDATPGLDAGVVSHLAGLDLPVAALGDPAGAAPWKLLLRDHDLVSFDDLLETVRRRRPRPVAVHCVTRESLLLTLAVLDEVGRVPGDRIEHGAVVPDPAALRGLVVVTQPAFVTTRGEDYRRDVEPDDLPHLYRYRSLLDAGVPVLPSSDAPYGPVDPWVVMRAARDRVLGRPERVDAATVLRGYQHGGSGLVLLRTGLSEALDALDSAVVRASWSVPRRPAGNSTPGR</sequence>
<proteinExistence type="predicted"/>
<dbReference type="EMBL" id="RDBE01000004">
    <property type="protein sequence ID" value="RLV50276.1"/>
    <property type="molecule type" value="Genomic_DNA"/>
</dbReference>
<dbReference type="PANTHER" id="PTHR22642:SF2">
    <property type="entry name" value="PROTEIN LONG AFTER FAR-RED 3"/>
    <property type="match status" value="1"/>
</dbReference>
<reference evidence="2 3" key="1">
    <citation type="submission" date="2018-10" db="EMBL/GenBank/DDBJ databases">
        <title>Marmoricola sp. 4Q3S-7 whole genome shotgun sequence.</title>
        <authorList>
            <person name="Li F."/>
        </authorList>
    </citation>
    <scope>NUCLEOTIDE SEQUENCE [LARGE SCALE GENOMIC DNA]</scope>
    <source>
        <strain evidence="2 3">4Q3S-7</strain>
    </source>
</reference>
<evidence type="ECO:0000259" key="1">
    <source>
        <dbReference type="Pfam" id="PF07969"/>
    </source>
</evidence>
<evidence type="ECO:0000313" key="3">
    <source>
        <dbReference type="Proteomes" id="UP000281708"/>
    </source>
</evidence>
<name>A0A3L8P4E2_9ACTN</name>
<dbReference type="Pfam" id="PF07969">
    <property type="entry name" value="Amidohydro_3"/>
    <property type="match status" value="1"/>
</dbReference>
<dbReference type="Gene3D" id="3.10.310.70">
    <property type="match status" value="1"/>
</dbReference>
<dbReference type="Gene3D" id="3.20.20.140">
    <property type="entry name" value="Metal-dependent hydrolases"/>
    <property type="match status" value="2"/>
</dbReference>
<protein>
    <submittedName>
        <fullName evidence="2">Amidohydrolase</fullName>
    </submittedName>
</protein>
<dbReference type="InterPro" id="IPR032466">
    <property type="entry name" value="Metal_Hydrolase"/>
</dbReference>
<keyword evidence="2" id="KW-0378">Hydrolase</keyword>
<dbReference type="RefSeq" id="WP_121805138.1">
    <property type="nucleotide sequence ID" value="NZ_RDBE01000004.1"/>
</dbReference>
<dbReference type="InterPro" id="IPR013108">
    <property type="entry name" value="Amidohydro_3"/>
</dbReference>
<dbReference type="AlphaFoldDB" id="A0A3L8P4E2"/>
<keyword evidence="3" id="KW-1185">Reference proteome</keyword>
<dbReference type="Gene3D" id="2.30.40.10">
    <property type="entry name" value="Urease, subunit C, domain 1"/>
    <property type="match status" value="1"/>
</dbReference>
<feature type="domain" description="Amidohydrolase 3" evidence="1">
    <location>
        <begin position="35"/>
        <end position="363"/>
    </location>
</feature>
<dbReference type="Proteomes" id="UP000281708">
    <property type="component" value="Unassembled WGS sequence"/>
</dbReference>
<accession>A0A3L8P4E2</accession>
<dbReference type="SUPFAM" id="SSF51556">
    <property type="entry name" value="Metallo-dependent hydrolases"/>
    <property type="match status" value="1"/>
</dbReference>
<dbReference type="GO" id="GO:0016810">
    <property type="term" value="F:hydrolase activity, acting on carbon-nitrogen (but not peptide) bonds"/>
    <property type="evidence" value="ECO:0007669"/>
    <property type="project" value="InterPro"/>
</dbReference>
<gene>
    <name evidence="2" type="ORF">D9V37_05360</name>
</gene>
<dbReference type="InterPro" id="IPR011059">
    <property type="entry name" value="Metal-dep_hydrolase_composite"/>
</dbReference>
<evidence type="ECO:0000313" key="2">
    <source>
        <dbReference type="EMBL" id="RLV50276.1"/>
    </source>
</evidence>
<comment type="caution">
    <text evidence="2">The sequence shown here is derived from an EMBL/GenBank/DDBJ whole genome shotgun (WGS) entry which is preliminary data.</text>
</comment>